<evidence type="ECO:0000313" key="12">
    <source>
        <dbReference type="EMBL" id="HIW08763.1"/>
    </source>
</evidence>
<evidence type="ECO:0000256" key="1">
    <source>
        <dbReference type="ARBA" id="ARBA00004613"/>
    </source>
</evidence>
<dbReference type="Pfam" id="PF01187">
    <property type="entry name" value="MIF"/>
    <property type="match status" value="1"/>
</dbReference>
<evidence type="ECO:0000256" key="8">
    <source>
        <dbReference type="ARBA" id="ARBA00039086"/>
    </source>
</evidence>
<evidence type="ECO:0000256" key="9">
    <source>
        <dbReference type="ARBA" id="ARBA00041631"/>
    </source>
</evidence>
<evidence type="ECO:0000256" key="11">
    <source>
        <dbReference type="ARBA" id="ARBA00042730"/>
    </source>
</evidence>
<evidence type="ECO:0000256" key="6">
    <source>
        <dbReference type="ARBA" id="ARBA00036823"/>
    </source>
</evidence>
<dbReference type="PANTHER" id="PTHR11954">
    <property type="entry name" value="D-DOPACHROME DECARBOXYLASE"/>
    <property type="match status" value="1"/>
</dbReference>
<comment type="subcellular location">
    <subcellularLocation>
        <location evidence="1">Secreted</location>
    </subcellularLocation>
</comment>
<comment type="catalytic activity">
    <reaction evidence="6">
        <text>L-dopachrome = 5,6-dihydroxyindole-2-carboxylate</text>
        <dbReference type="Rhea" id="RHEA:13041"/>
        <dbReference type="ChEBI" id="CHEBI:16875"/>
        <dbReference type="ChEBI" id="CHEBI:57509"/>
        <dbReference type="EC" id="5.3.3.12"/>
    </reaction>
</comment>
<dbReference type="InterPro" id="IPR014347">
    <property type="entry name" value="Tautomerase/MIF_sf"/>
</dbReference>
<evidence type="ECO:0000256" key="5">
    <source>
        <dbReference type="ARBA" id="ARBA00036735"/>
    </source>
</evidence>
<evidence type="ECO:0000256" key="3">
    <source>
        <dbReference type="ARBA" id="ARBA00022525"/>
    </source>
</evidence>
<reference evidence="12" key="1">
    <citation type="journal article" date="2021" name="PeerJ">
        <title>Extensive microbial diversity within the chicken gut microbiome revealed by metagenomics and culture.</title>
        <authorList>
            <person name="Gilroy R."/>
            <person name="Ravi A."/>
            <person name="Getino M."/>
            <person name="Pursley I."/>
            <person name="Horton D.L."/>
            <person name="Alikhan N.F."/>
            <person name="Baker D."/>
            <person name="Gharbi K."/>
            <person name="Hall N."/>
            <person name="Watson M."/>
            <person name="Adriaenssens E.M."/>
            <person name="Foster-Nyarko E."/>
            <person name="Jarju S."/>
            <person name="Secka A."/>
            <person name="Antonio M."/>
            <person name="Oren A."/>
            <person name="Chaudhuri R.R."/>
            <person name="La Ragione R."/>
            <person name="Hildebrand F."/>
            <person name="Pallen M.J."/>
        </authorList>
    </citation>
    <scope>NUCLEOTIDE SEQUENCE</scope>
    <source>
        <strain evidence="12">ChiHcolR34-3080</strain>
    </source>
</reference>
<keyword evidence="3" id="KW-0964">Secreted</keyword>
<dbReference type="SUPFAM" id="SSF55331">
    <property type="entry name" value="Tautomerase/MIF"/>
    <property type="match status" value="1"/>
</dbReference>
<comment type="catalytic activity">
    <reaction evidence="5">
        <text>3-phenylpyruvate = enol-phenylpyruvate</text>
        <dbReference type="Rhea" id="RHEA:17097"/>
        <dbReference type="ChEBI" id="CHEBI:16815"/>
        <dbReference type="ChEBI" id="CHEBI:18005"/>
        <dbReference type="EC" id="5.3.2.1"/>
    </reaction>
</comment>
<dbReference type="EC" id="5.3.2.1" evidence="8"/>
<organism evidence="12 13">
    <name type="scientific">Candidatus Faecalibacterium intestinigallinarum</name>
    <dbReference type="NCBI Taxonomy" id="2838581"/>
    <lineage>
        <taxon>Bacteria</taxon>
        <taxon>Bacillati</taxon>
        <taxon>Bacillota</taxon>
        <taxon>Clostridia</taxon>
        <taxon>Eubacteriales</taxon>
        <taxon>Oscillospiraceae</taxon>
        <taxon>Faecalibacterium</taxon>
    </lineage>
</organism>
<dbReference type="GO" id="GO:0050178">
    <property type="term" value="F:phenylpyruvate tautomerase activity"/>
    <property type="evidence" value="ECO:0007669"/>
    <property type="project" value="UniProtKB-EC"/>
</dbReference>
<evidence type="ECO:0000256" key="4">
    <source>
        <dbReference type="ARBA" id="ARBA00023235"/>
    </source>
</evidence>
<dbReference type="EMBL" id="DXHQ01000061">
    <property type="protein sequence ID" value="HIW08763.1"/>
    <property type="molecule type" value="Genomic_DNA"/>
</dbReference>
<comment type="caution">
    <text evidence="12">The sequence shown here is derived from an EMBL/GenBank/DDBJ whole genome shotgun (WGS) entry which is preliminary data.</text>
</comment>
<gene>
    <name evidence="12" type="ORF">H9890_05100</name>
</gene>
<name>A0A9D1TVX0_9FIRM</name>
<dbReference type="InterPro" id="IPR001398">
    <property type="entry name" value="Macrophage_inhib_fac"/>
</dbReference>
<evidence type="ECO:0000313" key="13">
    <source>
        <dbReference type="Proteomes" id="UP000823933"/>
    </source>
</evidence>
<reference evidence="12" key="2">
    <citation type="submission" date="2021-04" db="EMBL/GenBank/DDBJ databases">
        <authorList>
            <person name="Gilroy R."/>
        </authorList>
    </citation>
    <scope>NUCLEOTIDE SEQUENCE</scope>
    <source>
        <strain evidence="12">ChiHcolR34-3080</strain>
    </source>
</reference>
<keyword evidence="2" id="KW-0202">Cytokine</keyword>
<dbReference type="Gene3D" id="3.30.429.10">
    <property type="entry name" value="Macrophage Migration Inhibitory Factor"/>
    <property type="match status" value="1"/>
</dbReference>
<sequence length="113" mass="12380">MPFIDLRTTVPAAPAQREALKTAFGQAITALHKTETYLMVSIQDSCDLWLGGEKLDKGAYVAVSLYGSASSADYNRMTGLVCNILAEHLGLPPKSVYVTYHPVSDWGWNGRNF</sequence>
<dbReference type="Proteomes" id="UP000823933">
    <property type="component" value="Unassembled WGS sequence"/>
</dbReference>
<protein>
    <recommendedName>
        <fullName evidence="11">L-dopachrome isomerase</fullName>
        <ecNumber evidence="8">5.3.2.1</ecNumber>
        <ecNumber evidence="7">5.3.3.12</ecNumber>
    </recommendedName>
    <alternativeName>
        <fullName evidence="9">L-dopachrome tautomerase</fullName>
    </alternativeName>
    <alternativeName>
        <fullName evidence="10">Phenylpyruvate tautomerase</fullName>
    </alternativeName>
</protein>
<dbReference type="GO" id="GO:0004167">
    <property type="term" value="F:dopachrome isomerase activity"/>
    <property type="evidence" value="ECO:0007669"/>
    <property type="project" value="UniProtKB-EC"/>
</dbReference>
<keyword evidence="4" id="KW-0413">Isomerase</keyword>
<dbReference type="EC" id="5.3.3.12" evidence="7"/>
<dbReference type="GO" id="GO:0005125">
    <property type="term" value="F:cytokine activity"/>
    <property type="evidence" value="ECO:0007669"/>
    <property type="project" value="UniProtKB-KW"/>
</dbReference>
<evidence type="ECO:0000256" key="7">
    <source>
        <dbReference type="ARBA" id="ARBA00038932"/>
    </source>
</evidence>
<dbReference type="GO" id="GO:0005615">
    <property type="term" value="C:extracellular space"/>
    <property type="evidence" value="ECO:0007669"/>
    <property type="project" value="UniProtKB-KW"/>
</dbReference>
<evidence type="ECO:0000256" key="10">
    <source>
        <dbReference type="ARBA" id="ARBA00041912"/>
    </source>
</evidence>
<dbReference type="AlphaFoldDB" id="A0A9D1TVX0"/>
<evidence type="ECO:0000256" key="2">
    <source>
        <dbReference type="ARBA" id="ARBA00022514"/>
    </source>
</evidence>
<dbReference type="PANTHER" id="PTHR11954:SF6">
    <property type="entry name" value="MACROPHAGE MIGRATION INHIBITORY FACTOR"/>
    <property type="match status" value="1"/>
</dbReference>
<accession>A0A9D1TVX0</accession>
<proteinExistence type="predicted"/>